<dbReference type="CDD" id="cd02976">
    <property type="entry name" value="NrdH"/>
    <property type="match status" value="1"/>
</dbReference>
<keyword evidence="3" id="KW-1185">Reference proteome</keyword>
<sequence length="76" mass="8484">MSQTDITVYVSKGCTYCEQVITYLEERGASHTIKNVSLDDAAFKEWKTINPMGTPLTVKGEQQVLGFNKDKLDALL</sequence>
<dbReference type="Proteomes" id="UP000094463">
    <property type="component" value="Chromosome"/>
</dbReference>
<evidence type="ECO:0000313" key="3">
    <source>
        <dbReference type="Proteomes" id="UP000094463"/>
    </source>
</evidence>
<dbReference type="SUPFAM" id="SSF52833">
    <property type="entry name" value="Thioredoxin-like"/>
    <property type="match status" value="1"/>
</dbReference>
<dbReference type="Pfam" id="PF00462">
    <property type="entry name" value="Glutaredoxin"/>
    <property type="match status" value="1"/>
</dbReference>
<dbReference type="RefSeq" id="WP_069365326.1">
    <property type="nucleotide sequence ID" value="NZ_CP012502.1"/>
</dbReference>
<dbReference type="Gene3D" id="3.40.30.10">
    <property type="entry name" value="Glutaredoxin"/>
    <property type="match status" value="1"/>
</dbReference>
<organism evidence="2 3">
    <name type="scientific">Salisediminibacterium beveridgei</name>
    <dbReference type="NCBI Taxonomy" id="632773"/>
    <lineage>
        <taxon>Bacteria</taxon>
        <taxon>Bacillati</taxon>
        <taxon>Bacillota</taxon>
        <taxon>Bacilli</taxon>
        <taxon>Bacillales</taxon>
        <taxon>Bacillaceae</taxon>
        <taxon>Salisediminibacterium</taxon>
    </lineage>
</organism>
<dbReference type="STRING" id="632773.BBEV_1974"/>
<dbReference type="OrthoDB" id="9795531at2"/>
<dbReference type="EMBL" id="CP012502">
    <property type="protein sequence ID" value="AOM83335.1"/>
    <property type="molecule type" value="Genomic_DNA"/>
</dbReference>
<dbReference type="AlphaFoldDB" id="A0A1D7QWE4"/>
<evidence type="ECO:0000259" key="1">
    <source>
        <dbReference type="Pfam" id="PF00462"/>
    </source>
</evidence>
<evidence type="ECO:0000313" key="2">
    <source>
        <dbReference type="EMBL" id="AOM83335.1"/>
    </source>
</evidence>
<accession>A0A1D7QWE4</accession>
<reference evidence="2 3" key="1">
    <citation type="submission" date="2015-08" db="EMBL/GenBank/DDBJ databases">
        <title>The complete genome sequence of Bacillus beveridgei MLTeJB.</title>
        <authorList>
            <person name="Hanson T.E."/>
            <person name="Mesa C."/>
            <person name="Basesman S.M."/>
            <person name="Oremland R.S."/>
        </authorList>
    </citation>
    <scope>NUCLEOTIDE SEQUENCE [LARGE SCALE GENOMIC DNA]</scope>
    <source>
        <strain evidence="2 3">MLTeJB</strain>
    </source>
</reference>
<dbReference type="InterPro" id="IPR002109">
    <property type="entry name" value="Glutaredoxin"/>
</dbReference>
<feature type="domain" description="Glutaredoxin" evidence="1">
    <location>
        <begin position="6"/>
        <end position="50"/>
    </location>
</feature>
<dbReference type="InterPro" id="IPR036249">
    <property type="entry name" value="Thioredoxin-like_sf"/>
</dbReference>
<protein>
    <submittedName>
        <fullName evidence="2">Glutaredoxin</fullName>
    </submittedName>
</protein>
<name>A0A1D7QWE4_9BACI</name>
<proteinExistence type="predicted"/>
<gene>
    <name evidence="2" type="ORF">BBEV_1974</name>
</gene>
<dbReference type="KEGG" id="bbev:BBEV_1974"/>